<evidence type="ECO:0000256" key="4">
    <source>
        <dbReference type="ARBA" id="ARBA00023163"/>
    </source>
</evidence>
<comment type="subcellular location">
    <subcellularLocation>
        <location evidence="1">Nucleus</location>
    </subcellularLocation>
</comment>
<evidence type="ECO:0000256" key="3">
    <source>
        <dbReference type="ARBA" id="ARBA00023125"/>
    </source>
</evidence>
<organism evidence="7 8">
    <name type="scientific">Erythroxylum novogranatense</name>
    <dbReference type="NCBI Taxonomy" id="1862640"/>
    <lineage>
        <taxon>Eukaryota</taxon>
        <taxon>Viridiplantae</taxon>
        <taxon>Streptophyta</taxon>
        <taxon>Embryophyta</taxon>
        <taxon>Tracheophyta</taxon>
        <taxon>Spermatophyta</taxon>
        <taxon>Magnoliopsida</taxon>
        <taxon>eudicotyledons</taxon>
        <taxon>Gunneridae</taxon>
        <taxon>Pentapetalae</taxon>
        <taxon>rosids</taxon>
        <taxon>fabids</taxon>
        <taxon>Malpighiales</taxon>
        <taxon>Erythroxylaceae</taxon>
        <taxon>Erythroxylum</taxon>
    </lineage>
</organism>
<evidence type="ECO:0000256" key="2">
    <source>
        <dbReference type="ARBA" id="ARBA00023015"/>
    </source>
</evidence>
<evidence type="ECO:0000313" key="7">
    <source>
        <dbReference type="EMBL" id="KAJ8752790.1"/>
    </source>
</evidence>
<keyword evidence="3" id="KW-0238">DNA-binding</keyword>
<evidence type="ECO:0000256" key="1">
    <source>
        <dbReference type="ARBA" id="ARBA00004123"/>
    </source>
</evidence>
<keyword evidence="2" id="KW-0805">Transcription regulation</keyword>
<dbReference type="GO" id="GO:0003677">
    <property type="term" value="F:DNA binding"/>
    <property type="evidence" value="ECO:0007669"/>
    <property type="project" value="UniProtKB-KW"/>
</dbReference>
<keyword evidence="8" id="KW-1185">Reference proteome</keyword>
<feature type="region of interest" description="Disordered" evidence="6">
    <location>
        <begin position="84"/>
        <end position="115"/>
    </location>
</feature>
<comment type="caution">
    <text evidence="7">The sequence shown here is derived from an EMBL/GenBank/DDBJ whole genome shotgun (WGS) entry which is preliminary data.</text>
</comment>
<name>A0AAV8SLK7_9ROSI</name>
<dbReference type="EMBL" id="JAIWQS010000010">
    <property type="protein sequence ID" value="KAJ8752790.1"/>
    <property type="molecule type" value="Genomic_DNA"/>
</dbReference>
<evidence type="ECO:0008006" key="9">
    <source>
        <dbReference type="Google" id="ProtNLM"/>
    </source>
</evidence>
<dbReference type="PANTHER" id="PTHR31541">
    <property type="entry name" value="B3 DOMAIN PLANT PROTEIN-RELATED"/>
    <property type="match status" value="1"/>
</dbReference>
<dbReference type="GO" id="GO:0005634">
    <property type="term" value="C:nucleus"/>
    <property type="evidence" value="ECO:0007669"/>
    <property type="project" value="UniProtKB-SubCell"/>
</dbReference>
<reference evidence="7 8" key="1">
    <citation type="submission" date="2021-09" db="EMBL/GenBank/DDBJ databases">
        <title>Genomic insights and catalytic innovation underlie evolution of tropane alkaloids biosynthesis.</title>
        <authorList>
            <person name="Wang Y.-J."/>
            <person name="Tian T."/>
            <person name="Huang J.-P."/>
            <person name="Huang S.-X."/>
        </authorList>
    </citation>
    <scope>NUCLEOTIDE SEQUENCE [LARGE SCALE GENOMIC DNA]</scope>
    <source>
        <strain evidence="7">KIB-2018</strain>
        <tissue evidence="7">Leaf</tissue>
    </source>
</reference>
<keyword evidence="5" id="KW-0539">Nucleus</keyword>
<dbReference type="Gene3D" id="2.40.330.10">
    <property type="entry name" value="DNA-binding pseudobarrel domain"/>
    <property type="match status" value="1"/>
</dbReference>
<dbReference type="PANTHER" id="PTHR31541:SF25">
    <property type="entry name" value="GAMMA-GLIADIN B"/>
    <property type="match status" value="1"/>
</dbReference>
<proteinExistence type="predicted"/>
<sequence>MLTLKDFKGRREATERRGRGIPDSLRGIFYLTEVAVVAAEKLIKENNNSIRNAISSFESSKLKRKRSPRNQPGISMTEFNVRDARKRSKITPVAASHGSKKERVKHQKESLRQPTSDMPREFKIAFSLFETDLKKGEDALSIPPTKSEPQLSTDEEKELLNMLDEHGKLKAIETKVIGPNLWNMKKSNGSGSGSYVLTTKWSDLVASKPSTLKVGNTIQLWSFRQEGELCFALVVLGLERGADGDDS</sequence>
<protein>
    <recommendedName>
        <fullName evidence="9">TF-B3 domain-containing protein</fullName>
    </recommendedName>
</protein>
<evidence type="ECO:0000256" key="5">
    <source>
        <dbReference type="ARBA" id="ARBA00023242"/>
    </source>
</evidence>
<dbReference type="SUPFAM" id="SSF101936">
    <property type="entry name" value="DNA-binding pseudobarrel domain"/>
    <property type="match status" value="1"/>
</dbReference>
<dbReference type="AlphaFoldDB" id="A0AAV8SLK7"/>
<dbReference type="InterPro" id="IPR015300">
    <property type="entry name" value="DNA-bd_pseudobarrel_sf"/>
</dbReference>
<accession>A0AAV8SLK7</accession>
<evidence type="ECO:0000256" key="6">
    <source>
        <dbReference type="SAM" id="MobiDB-lite"/>
    </source>
</evidence>
<dbReference type="InterPro" id="IPR005508">
    <property type="entry name" value="At2g31720-like"/>
</dbReference>
<dbReference type="Proteomes" id="UP001159364">
    <property type="component" value="Linkage Group LG10"/>
</dbReference>
<keyword evidence="4" id="KW-0804">Transcription</keyword>
<evidence type="ECO:0000313" key="8">
    <source>
        <dbReference type="Proteomes" id="UP001159364"/>
    </source>
</evidence>
<gene>
    <name evidence="7" type="ORF">K2173_008525</name>
</gene>